<dbReference type="SUPFAM" id="SSF158472">
    <property type="entry name" value="HAMP domain-like"/>
    <property type="match status" value="1"/>
</dbReference>
<dbReference type="EMBL" id="FTNC01000019">
    <property type="protein sequence ID" value="SIR29716.1"/>
    <property type="molecule type" value="Genomic_DNA"/>
</dbReference>
<dbReference type="OrthoDB" id="9805474at2"/>
<name>A0A1N6ZSM6_9FIRM</name>
<dbReference type="PROSITE" id="PS50885">
    <property type="entry name" value="HAMP"/>
    <property type="match status" value="1"/>
</dbReference>
<dbReference type="InterPro" id="IPR003660">
    <property type="entry name" value="HAMP_dom"/>
</dbReference>
<dbReference type="AlphaFoldDB" id="A0A1N6ZSM6"/>
<dbReference type="NCBIfam" id="TIGR00254">
    <property type="entry name" value="GGDEF"/>
    <property type="match status" value="1"/>
</dbReference>
<dbReference type="CDD" id="cd12912">
    <property type="entry name" value="PDC2_MCP_like"/>
    <property type="match status" value="1"/>
</dbReference>
<keyword evidence="3 6" id="KW-0812">Transmembrane</keyword>
<dbReference type="SMART" id="SM00267">
    <property type="entry name" value="GGDEF"/>
    <property type="match status" value="1"/>
</dbReference>
<dbReference type="CDD" id="cd06225">
    <property type="entry name" value="HAMP"/>
    <property type="match status" value="1"/>
</dbReference>
<dbReference type="STRING" id="56779.SAMN05421834_11931"/>
<dbReference type="PROSITE" id="PS50883">
    <property type="entry name" value="EAL"/>
    <property type="match status" value="1"/>
</dbReference>
<dbReference type="Proteomes" id="UP000185669">
    <property type="component" value="Unassembled WGS sequence"/>
</dbReference>
<evidence type="ECO:0000256" key="1">
    <source>
        <dbReference type="ARBA" id="ARBA00004651"/>
    </source>
</evidence>
<evidence type="ECO:0000259" key="8">
    <source>
        <dbReference type="PROSITE" id="PS50885"/>
    </source>
</evidence>
<dbReference type="Gene3D" id="3.30.450.20">
    <property type="entry name" value="PAS domain"/>
    <property type="match status" value="2"/>
</dbReference>
<feature type="transmembrane region" description="Helical" evidence="6">
    <location>
        <begin position="12"/>
        <end position="35"/>
    </location>
</feature>
<dbReference type="SMART" id="SM00052">
    <property type="entry name" value="EAL"/>
    <property type="match status" value="1"/>
</dbReference>
<dbReference type="SUPFAM" id="SSF103190">
    <property type="entry name" value="Sensory domain-like"/>
    <property type="match status" value="1"/>
</dbReference>
<dbReference type="InterPro" id="IPR000160">
    <property type="entry name" value="GGDEF_dom"/>
</dbReference>
<dbReference type="InterPro" id="IPR033479">
    <property type="entry name" value="dCache_1"/>
</dbReference>
<dbReference type="Gene3D" id="3.20.20.450">
    <property type="entry name" value="EAL domain"/>
    <property type="match status" value="1"/>
</dbReference>
<comment type="subcellular location">
    <subcellularLocation>
        <location evidence="1">Cell membrane</location>
        <topology evidence="1">Multi-pass membrane protein</topology>
    </subcellularLocation>
</comment>
<feature type="domain" description="HAMP" evidence="8">
    <location>
        <begin position="307"/>
        <end position="359"/>
    </location>
</feature>
<dbReference type="CDD" id="cd18773">
    <property type="entry name" value="PDC1_HK_sensor"/>
    <property type="match status" value="1"/>
</dbReference>
<organism evidence="10 11">
    <name type="scientific">Halanaerobium kushneri</name>
    <dbReference type="NCBI Taxonomy" id="56779"/>
    <lineage>
        <taxon>Bacteria</taxon>
        <taxon>Bacillati</taxon>
        <taxon>Bacillota</taxon>
        <taxon>Clostridia</taxon>
        <taxon>Halanaerobiales</taxon>
        <taxon>Halanaerobiaceae</taxon>
        <taxon>Halanaerobium</taxon>
    </lineage>
</organism>
<evidence type="ECO:0000256" key="6">
    <source>
        <dbReference type="SAM" id="Phobius"/>
    </source>
</evidence>
<dbReference type="GO" id="GO:0005886">
    <property type="term" value="C:plasma membrane"/>
    <property type="evidence" value="ECO:0007669"/>
    <property type="project" value="UniProtKB-SubCell"/>
</dbReference>
<sequence>MDNNQVKWYKSLIVKVNWIIILILIIFISILSWSINELASEEISDQVKEVNLENAKSLKTNVNDFLDDTENIINLTASFIGHHLDNDQEILELLEQVKEEYSVFKYIYFADTNGKMIIHPGVYLSSEYNPGERVWYKKAVKKDRLIWTDSYLDANDRYLMITVALPIKNEKGELLGVLAGDILLDQLSSTIASKKMGQTGYTYIANQSGEIIAHPNFELVKNKYNINNLFNYGQVYNEQIGSLNYKRDDEQILASFVSLDRLNSIIFSQINTEEAFLVRDKLKSLIFKISLIILFILILTVYLINKKYLLKPLHQLINNIIKVAKGDFEVQINSNREDEIGKLAQNFNYMTEEISAAYQQLEAYNQEITALNENLEYQAYHDPLTQLANRRNFRERLDSVLANKNEGSIILLDFDNFKEINDTFGHIYGDNLLKKFSQLLLNSFSDNVFVARYGGDEFLLLLKGINSSYEIKEYIYKLEALVARPFLIEESEFYLDFSLGISCFPKDSNDSYELITMADTAMYQAKESYNQDYLFYQPDMFNKIKNKQDIRKILRLALKNNGFKLKYQPQVNTKTGNVETLEALIRLKNYSISPAEFIPVAEESGLIIEISRWVTKRAIKDLAVLNKKKNKSLKISINFSVQQLNDLDYINFIEENMRANKVNFENLEIEITESLLIHQEQKAINYLNQLTDLGIKLALDDFGTGYSSLNYLTYISFSKVKLDKILIEEFLEYDNINTIDSLISLFHSMELPVVAEGVETEKQLAKLKTANCDYIQGYIFSKPLVFSQIIEKIDQL</sequence>
<dbReference type="CDD" id="cd01948">
    <property type="entry name" value="EAL"/>
    <property type="match status" value="1"/>
</dbReference>
<dbReference type="PANTHER" id="PTHR44757">
    <property type="entry name" value="DIGUANYLATE CYCLASE DGCP"/>
    <property type="match status" value="1"/>
</dbReference>
<evidence type="ECO:0000256" key="4">
    <source>
        <dbReference type="ARBA" id="ARBA00022989"/>
    </source>
</evidence>
<dbReference type="SMART" id="SM00304">
    <property type="entry name" value="HAMP"/>
    <property type="match status" value="1"/>
</dbReference>
<accession>A0A1N6ZSM6</accession>
<dbReference type="Gene3D" id="1.10.8.500">
    <property type="entry name" value="HAMP domain in histidine kinase"/>
    <property type="match status" value="1"/>
</dbReference>
<evidence type="ECO:0000256" key="2">
    <source>
        <dbReference type="ARBA" id="ARBA00022475"/>
    </source>
</evidence>
<gene>
    <name evidence="10" type="ORF">SAMN05421834_11931</name>
</gene>
<dbReference type="SUPFAM" id="SSF55073">
    <property type="entry name" value="Nucleotide cyclase"/>
    <property type="match status" value="1"/>
</dbReference>
<evidence type="ECO:0000256" key="5">
    <source>
        <dbReference type="ARBA" id="ARBA00023136"/>
    </source>
</evidence>
<dbReference type="InterPro" id="IPR029151">
    <property type="entry name" value="Sensor-like_sf"/>
</dbReference>
<feature type="domain" description="GGDEF" evidence="9">
    <location>
        <begin position="405"/>
        <end position="538"/>
    </location>
</feature>
<protein>
    <submittedName>
        <fullName evidence="10">Diguanylate cyclase (GGDEF) domain-containing protein</fullName>
    </submittedName>
</protein>
<evidence type="ECO:0000256" key="3">
    <source>
        <dbReference type="ARBA" id="ARBA00022692"/>
    </source>
</evidence>
<feature type="domain" description="EAL" evidence="7">
    <location>
        <begin position="547"/>
        <end position="796"/>
    </location>
</feature>
<keyword evidence="11" id="KW-1185">Reference proteome</keyword>
<evidence type="ECO:0000313" key="10">
    <source>
        <dbReference type="EMBL" id="SIR29716.1"/>
    </source>
</evidence>
<dbReference type="GO" id="GO:0007165">
    <property type="term" value="P:signal transduction"/>
    <property type="evidence" value="ECO:0007669"/>
    <property type="project" value="InterPro"/>
</dbReference>
<dbReference type="InterPro" id="IPR043128">
    <property type="entry name" value="Rev_trsase/Diguanyl_cyclase"/>
</dbReference>
<dbReference type="PROSITE" id="PS50887">
    <property type="entry name" value="GGDEF"/>
    <property type="match status" value="1"/>
</dbReference>
<evidence type="ECO:0000259" key="7">
    <source>
        <dbReference type="PROSITE" id="PS50883"/>
    </source>
</evidence>
<reference evidence="11" key="1">
    <citation type="submission" date="2017-01" db="EMBL/GenBank/DDBJ databases">
        <authorList>
            <person name="Varghese N."/>
            <person name="Submissions S."/>
        </authorList>
    </citation>
    <scope>NUCLEOTIDE SEQUENCE [LARGE SCALE GENOMIC DNA]</scope>
    <source>
        <strain evidence="11">ATCC 700103</strain>
    </source>
</reference>
<keyword evidence="2" id="KW-1003">Cell membrane</keyword>
<evidence type="ECO:0000313" key="11">
    <source>
        <dbReference type="Proteomes" id="UP000185669"/>
    </source>
</evidence>
<proteinExistence type="predicted"/>
<dbReference type="InterPro" id="IPR035919">
    <property type="entry name" value="EAL_sf"/>
</dbReference>
<dbReference type="PANTHER" id="PTHR44757:SF2">
    <property type="entry name" value="BIOFILM ARCHITECTURE MAINTENANCE PROTEIN MBAA"/>
    <property type="match status" value="1"/>
</dbReference>
<dbReference type="Pfam" id="PF00672">
    <property type="entry name" value="HAMP"/>
    <property type="match status" value="1"/>
</dbReference>
<dbReference type="InterPro" id="IPR001633">
    <property type="entry name" value="EAL_dom"/>
</dbReference>
<dbReference type="Gene3D" id="3.30.70.270">
    <property type="match status" value="1"/>
</dbReference>
<dbReference type="InterPro" id="IPR029787">
    <property type="entry name" value="Nucleotide_cyclase"/>
</dbReference>
<dbReference type="Pfam" id="PF00563">
    <property type="entry name" value="EAL"/>
    <property type="match status" value="1"/>
</dbReference>
<dbReference type="CDD" id="cd01949">
    <property type="entry name" value="GGDEF"/>
    <property type="match status" value="1"/>
</dbReference>
<dbReference type="Pfam" id="PF00990">
    <property type="entry name" value="GGDEF"/>
    <property type="match status" value="1"/>
</dbReference>
<dbReference type="Pfam" id="PF02743">
    <property type="entry name" value="dCache_1"/>
    <property type="match status" value="1"/>
</dbReference>
<dbReference type="InterPro" id="IPR052155">
    <property type="entry name" value="Biofilm_reg_signaling"/>
</dbReference>
<dbReference type="RefSeq" id="WP_076545634.1">
    <property type="nucleotide sequence ID" value="NZ_FTNC01000019.1"/>
</dbReference>
<dbReference type="SUPFAM" id="SSF141868">
    <property type="entry name" value="EAL domain-like"/>
    <property type="match status" value="1"/>
</dbReference>
<keyword evidence="4 6" id="KW-1133">Transmembrane helix</keyword>
<keyword evidence="5 6" id="KW-0472">Membrane</keyword>
<evidence type="ECO:0000259" key="9">
    <source>
        <dbReference type="PROSITE" id="PS50887"/>
    </source>
</evidence>
<feature type="transmembrane region" description="Helical" evidence="6">
    <location>
        <begin position="285"/>
        <end position="304"/>
    </location>
</feature>